<organism evidence="11 12">
    <name type="scientific">Lactobacillus psittaci DSM 15354</name>
    <dbReference type="NCBI Taxonomy" id="1122152"/>
    <lineage>
        <taxon>Bacteria</taxon>
        <taxon>Bacillati</taxon>
        <taxon>Bacillota</taxon>
        <taxon>Bacilli</taxon>
        <taxon>Lactobacillales</taxon>
        <taxon>Lactobacillaceae</taxon>
        <taxon>Lactobacillus</taxon>
    </lineage>
</organism>
<dbReference type="PANTHER" id="PTHR21342">
    <property type="entry name" value="PHOSPHOPANTETHEINE ADENYLYLTRANSFERASE"/>
    <property type="match status" value="1"/>
</dbReference>
<feature type="binding site" evidence="9">
    <location>
        <begin position="89"/>
        <end position="91"/>
    </location>
    <ligand>
        <name>ATP</name>
        <dbReference type="ChEBI" id="CHEBI:30616"/>
    </ligand>
</feature>
<keyword evidence="4 9" id="KW-0547">Nucleotide-binding</keyword>
<evidence type="ECO:0000256" key="5">
    <source>
        <dbReference type="ARBA" id="ARBA00022840"/>
    </source>
</evidence>
<evidence type="ECO:0000256" key="2">
    <source>
        <dbReference type="ARBA" id="ARBA00022679"/>
    </source>
</evidence>
<feature type="domain" description="Cytidyltransferase-like" evidence="10">
    <location>
        <begin position="5"/>
        <end position="134"/>
    </location>
</feature>
<keyword evidence="7 9" id="KW-0173">Coenzyme A biosynthesis</keyword>
<dbReference type="Proteomes" id="UP000051931">
    <property type="component" value="Unassembled WGS sequence"/>
</dbReference>
<accession>A0A0R1S4D8</accession>
<evidence type="ECO:0000313" key="11">
    <source>
        <dbReference type="EMBL" id="KRL63497.1"/>
    </source>
</evidence>
<evidence type="ECO:0000256" key="8">
    <source>
        <dbReference type="ARBA" id="ARBA00029346"/>
    </source>
</evidence>
<comment type="pathway">
    <text evidence="9">Cofactor biosynthesis; coenzyme A biosynthesis; CoA from (R)-pantothenate: step 4/5.</text>
</comment>
<dbReference type="SUPFAM" id="SSF52374">
    <property type="entry name" value="Nucleotidylyl transferase"/>
    <property type="match status" value="1"/>
</dbReference>
<dbReference type="NCBIfam" id="TIGR01510">
    <property type="entry name" value="coaD_prev_kdtB"/>
    <property type="match status" value="1"/>
</dbReference>
<dbReference type="PATRIC" id="fig|1122152.4.peg.753"/>
<evidence type="ECO:0000256" key="7">
    <source>
        <dbReference type="ARBA" id="ARBA00022993"/>
    </source>
</evidence>
<dbReference type="CDD" id="cd02163">
    <property type="entry name" value="PPAT"/>
    <property type="match status" value="1"/>
</dbReference>
<evidence type="ECO:0000313" key="12">
    <source>
        <dbReference type="Proteomes" id="UP000051931"/>
    </source>
</evidence>
<keyword evidence="5 9" id="KW-0067">ATP-binding</keyword>
<dbReference type="UniPathway" id="UPA00241">
    <property type="reaction ID" value="UER00355"/>
</dbReference>
<dbReference type="InterPro" id="IPR004821">
    <property type="entry name" value="Cyt_trans-like"/>
</dbReference>
<comment type="function">
    <text evidence="9">Reversibly transfers an adenylyl group from ATP to 4'-phosphopantetheine, yielding dephospho-CoA (dPCoA) and pyrophosphate.</text>
</comment>
<dbReference type="RefSeq" id="WP_027825478.1">
    <property type="nucleotide sequence ID" value="NZ_AZFB01000003.1"/>
</dbReference>
<keyword evidence="12" id="KW-1185">Reference proteome</keyword>
<protein>
    <recommendedName>
        <fullName evidence="9">Phosphopantetheine adenylyltransferase</fullName>
        <ecNumber evidence="9">2.7.7.3</ecNumber>
    </recommendedName>
    <alternativeName>
        <fullName evidence="9">Dephospho-CoA pyrophosphorylase</fullName>
    </alternativeName>
    <alternativeName>
        <fullName evidence="9">Pantetheine-phosphate adenylyltransferase</fullName>
        <shortName evidence="9">PPAT</shortName>
    </alternativeName>
</protein>
<dbReference type="Gene3D" id="3.40.50.620">
    <property type="entry name" value="HUPs"/>
    <property type="match status" value="1"/>
</dbReference>
<comment type="catalytic activity">
    <reaction evidence="8 9">
        <text>(R)-4'-phosphopantetheine + ATP + H(+) = 3'-dephospho-CoA + diphosphate</text>
        <dbReference type="Rhea" id="RHEA:19801"/>
        <dbReference type="ChEBI" id="CHEBI:15378"/>
        <dbReference type="ChEBI" id="CHEBI:30616"/>
        <dbReference type="ChEBI" id="CHEBI:33019"/>
        <dbReference type="ChEBI" id="CHEBI:57328"/>
        <dbReference type="ChEBI" id="CHEBI:61723"/>
        <dbReference type="EC" id="2.7.7.3"/>
    </reaction>
</comment>
<feature type="binding site" evidence="9">
    <location>
        <begin position="124"/>
        <end position="130"/>
    </location>
    <ligand>
        <name>ATP</name>
        <dbReference type="ChEBI" id="CHEBI:30616"/>
    </ligand>
</feature>
<evidence type="ECO:0000256" key="3">
    <source>
        <dbReference type="ARBA" id="ARBA00022695"/>
    </source>
</evidence>
<feature type="binding site" evidence="9">
    <location>
        <position position="99"/>
    </location>
    <ligand>
        <name>ATP</name>
        <dbReference type="ChEBI" id="CHEBI:30616"/>
    </ligand>
</feature>
<dbReference type="InterPro" id="IPR001980">
    <property type="entry name" value="PPAT"/>
</dbReference>
<keyword evidence="1 9" id="KW-0963">Cytoplasm</keyword>
<dbReference type="GO" id="GO:0015937">
    <property type="term" value="P:coenzyme A biosynthetic process"/>
    <property type="evidence" value="ECO:0007669"/>
    <property type="project" value="UniProtKB-UniRule"/>
</dbReference>
<dbReference type="STRING" id="1122152.GCA_000425905_00176"/>
<dbReference type="eggNOG" id="COG0669">
    <property type="taxonomic scope" value="Bacteria"/>
</dbReference>
<dbReference type="OrthoDB" id="9806661at2"/>
<feature type="binding site" evidence="9">
    <location>
        <position position="17"/>
    </location>
    <ligand>
        <name>ATP</name>
        <dbReference type="ChEBI" id="CHEBI:30616"/>
    </ligand>
</feature>
<evidence type="ECO:0000259" key="10">
    <source>
        <dbReference type="Pfam" id="PF01467"/>
    </source>
</evidence>
<keyword evidence="2 9" id="KW-0808">Transferase</keyword>
<feature type="binding site" evidence="9">
    <location>
        <position position="9"/>
    </location>
    <ligand>
        <name>substrate</name>
    </ligand>
</feature>
<feature type="binding site" evidence="9">
    <location>
        <begin position="9"/>
        <end position="10"/>
    </location>
    <ligand>
        <name>ATP</name>
        <dbReference type="ChEBI" id="CHEBI:30616"/>
    </ligand>
</feature>
<dbReference type="Pfam" id="PF01467">
    <property type="entry name" value="CTP_transf_like"/>
    <property type="match status" value="1"/>
</dbReference>
<dbReference type="PANTHER" id="PTHR21342:SF1">
    <property type="entry name" value="PHOSPHOPANTETHEINE ADENYLYLTRANSFERASE"/>
    <property type="match status" value="1"/>
</dbReference>
<gene>
    <name evidence="9" type="primary">coaD</name>
    <name evidence="11" type="ORF">FC23_GL000739</name>
</gene>
<dbReference type="HAMAP" id="MF_00151">
    <property type="entry name" value="PPAT_bact"/>
    <property type="match status" value="1"/>
</dbReference>
<feature type="binding site" evidence="9">
    <location>
        <position position="41"/>
    </location>
    <ligand>
        <name>substrate</name>
    </ligand>
</feature>
<comment type="caution">
    <text evidence="11">The sequence shown here is derived from an EMBL/GenBank/DDBJ whole genome shotgun (WGS) entry which is preliminary data.</text>
</comment>
<dbReference type="AlphaFoldDB" id="A0A0R1S4D8"/>
<keyword evidence="6 9" id="KW-0460">Magnesium</keyword>
<evidence type="ECO:0000256" key="4">
    <source>
        <dbReference type="ARBA" id="ARBA00022741"/>
    </source>
</evidence>
<evidence type="ECO:0000256" key="1">
    <source>
        <dbReference type="ARBA" id="ARBA00022490"/>
    </source>
</evidence>
<sequence>MTKAIFPGSFDPVTNGHLETIKKAARLFEKVYVVVMTNTKKKYLFSSQDRWNFIFDEVKDWPNVEVLIRDEDLTVSVARKLGARVIVRGLRNSKDFIYEQEMASLNSKLAPEIETVFLLTSAENSVIASSMVKEVAQFGGDVSAFLPKKASQALKKVMQDGKRKN</sequence>
<comment type="subcellular location">
    <subcellularLocation>
        <location evidence="9">Cytoplasm</location>
    </subcellularLocation>
</comment>
<evidence type="ECO:0000256" key="9">
    <source>
        <dbReference type="HAMAP-Rule" id="MF_00151"/>
    </source>
</evidence>
<dbReference type="EMBL" id="AZFB01000003">
    <property type="protein sequence ID" value="KRL63497.1"/>
    <property type="molecule type" value="Genomic_DNA"/>
</dbReference>
<comment type="similarity">
    <text evidence="9">Belongs to the bacterial CoaD family.</text>
</comment>
<dbReference type="NCBIfam" id="TIGR00125">
    <property type="entry name" value="cyt_tran_rel"/>
    <property type="match status" value="1"/>
</dbReference>
<reference evidence="11 12" key="1">
    <citation type="journal article" date="2015" name="Genome Announc.">
        <title>Expanding the biotechnology potential of lactobacilli through comparative genomics of 213 strains and associated genera.</title>
        <authorList>
            <person name="Sun Z."/>
            <person name="Harris H.M."/>
            <person name="McCann A."/>
            <person name="Guo C."/>
            <person name="Argimon S."/>
            <person name="Zhang W."/>
            <person name="Yang X."/>
            <person name="Jeffery I.B."/>
            <person name="Cooney J.C."/>
            <person name="Kagawa T.F."/>
            <person name="Liu W."/>
            <person name="Song Y."/>
            <person name="Salvetti E."/>
            <person name="Wrobel A."/>
            <person name="Rasinkangas P."/>
            <person name="Parkhill J."/>
            <person name="Rea M.C."/>
            <person name="O'Sullivan O."/>
            <person name="Ritari J."/>
            <person name="Douillard F.P."/>
            <person name="Paul Ross R."/>
            <person name="Yang R."/>
            <person name="Briner A.E."/>
            <person name="Felis G.E."/>
            <person name="de Vos W.M."/>
            <person name="Barrangou R."/>
            <person name="Klaenhammer T.R."/>
            <person name="Caufield P.W."/>
            <person name="Cui Y."/>
            <person name="Zhang H."/>
            <person name="O'Toole P.W."/>
        </authorList>
    </citation>
    <scope>NUCLEOTIDE SEQUENCE [LARGE SCALE GENOMIC DNA]</scope>
    <source>
        <strain evidence="11 12">DSM 15354</strain>
    </source>
</reference>
<dbReference type="InterPro" id="IPR014729">
    <property type="entry name" value="Rossmann-like_a/b/a_fold"/>
</dbReference>
<name>A0A0R1S4D8_9LACO</name>
<feature type="binding site" evidence="9">
    <location>
        <position position="88"/>
    </location>
    <ligand>
        <name>substrate</name>
    </ligand>
</feature>
<dbReference type="GO" id="GO:0005524">
    <property type="term" value="F:ATP binding"/>
    <property type="evidence" value="ECO:0007669"/>
    <property type="project" value="UniProtKB-KW"/>
</dbReference>
<evidence type="ECO:0000256" key="6">
    <source>
        <dbReference type="ARBA" id="ARBA00022842"/>
    </source>
</evidence>
<dbReference type="GO" id="GO:0004595">
    <property type="term" value="F:pantetheine-phosphate adenylyltransferase activity"/>
    <property type="evidence" value="ECO:0007669"/>
    <property type="project" value="UniProtKB-UniRule"/>
</dbReference>
<feature type="site" description="Transition state stabilizer" evidence="9">
    <location>
        <position position="17"/>
    </location>
</feature>
<proteinExistence type="inferred from homology"/>
<dbReference type="PRINTS" id="PR01020">
    <property type="entry name" value="LPSBIOSNTHSS"/>
</dbReference>
<feature type="binding site" evidence="9">
    <location>
        <position position="74"/>
    </location>
    <ligand>
        <name>substrate</name>
    </ligand>
</feature>
<dbReference type="GO" id="GO:0005737">
    <property type="term" value="C:cytoplasm"/>
    <property type="evidence" value="ECO:0007669"/>
    <property type="project" value="UniProtKB-SubCell"/>
</dbReference>
<comment type="cofactor">
    <cofactor evidence="9">
        <name>Mg(2+)</name>
        <dbReference type="ChEBI" id="CHEBI:18420"/>
    </cofactor>
</comment>
<dbReference type="EC" id="2.7.7.3" evidence="9"/>
<keyword evidence="3 9" id="KW-0548">Nucleotidyltransferase</keyword>
<comment type="subunit">
    <text evidence="9">Homohexamer.</text>
</comment>